<feature type="region of interest" description="Disordered" evidence="1">
    <location>
        <begin position="1"/>
        <end position="65"/>
    </location>
</feature>
<keyword evidence="2" id="KW-0812">Transmembrane</keyword>
<feature type="region of interest" description="Disordered" evidence="1">
    <location>
        <begin position="92"/>
        <end position="130"/>
    </location>
</feature>
<keyword evidence="2" id="KW-1133">Transmembrane helix</keyword>
<dbReference type="AlphaFoldDB" id="A0A8J4EBE9"/>
<feature type="transmembrane region" description="Helical" evidence="2">
    <location>
        <begin position="68"/>
        <end position="92"/>
    </location>
</feature>
<name>A0A8J4EBE9_9ACTN</name>
<sequence length="395" mass="41845">MPASGAPFSGPPHPTSGAPGGPGGLPPVPAGMPLWGNTSTQAGPYGPTPLSDADPTRRPAHASRRRPTMWIVAAAAALLLLVGGGGVAAMALTGDDDKKNDTNTSAGDGKGDGSNAIQPDGGGAKVGDGGAAQAGTYKVDRTVWYQGLKFTVKTVSYDPAAKENPLTMDITVENTGTDGQNNVRYTEVFFAYDGAITEGGVEEVQSLPGRATSNGKFVFEPDKPVTDLRKGELSIGRADTVQPKIPFGDLDRTTTLEPKKLAGPVEEKRSGVLGMKLVLCEQRADYPAEHQQAKKDYMFVVCVVDLKSYKQSIYDHGVWKSNYLLKLPDGTTTAPERVDNALLNQNEQKQGVPLSFTIRWPAPGAYAFQFYDAGRLGNDAPNAERPIVEVPMTLT</sequence>
<evidence type="ECO:0000313" key="3">
    <source>
        <dbReference type="EMBL" id="GIJ68636.1"/>
    </source>
</evidence>
<evidence type="ECO:0000313" key="4">
    <source>
        <dbReference type="Proteomes" id="UP000635606"/>
    </source>
</evidence>
<accession>A0A8J4EBE9</accession>
<gene>
    <name evidence="3" type="ORF">Voc01_035530</name>
</gene>
<keyword evidence="2" id="KW-0472">Membrane</keyword>
<dbReference type="EMBL" id="BOPH01000044">
    <property type="protein sequence ID" value="GIJ68636.1"/>
    <property type="molecule type" value="Genomic_DNA"/>
</dbReference>
<organism evidence="3 4">
    <name type="scientific">Virgisporangium ochraceum</name>
    <dbReference type="NCBI Taxonomy" id="65505"/>
    <lineage>
        <taxon>Bacteria</taxon>
        <taxon>Bacillati</taxon>
        <taxon>Actinomycetota</taxon>
        <taxon>Actinomycetes</taxon>
        <taxon>Micromonosporales</taxon>
        <taxon>Micromonosporaceae</taxon>
        <taxon>Virgisporangium</taxon>
    </lineage>
</organism>
<evidence type="ECO:0000256" key="1">
    <source>
        <dbReference type="SAM" id="MobiDB-lite"/>
    </source>
</evidence>
<evidence type="ECO:0000256" key="2">
    <source>
        <dbReference type="SAM" id="Phobius"/>
    </source>
</evidence>
<keyword evidence="4" id="KW-1185">Reference proteome</keyword>
<reference evidence="3" key="1">
    <citation type="submission" date="2021-01" db="EMBL/GenBank/DDBJ databases">
        <title>Whole genome shotgun sequence of Virgisporangium ochraceum NBRC 16418.</title>
        <authorList>
            <person name="Komaki H."/>
            <person name="Tamura T."/>
        </authorList>
    </citation>
    <scope>NUCLEOTIDE SEQUENCE</scope>
    <source>
        <strain evidence="3">NBRC 16418</strain>
    </source>
</reference>
<comment type="caution">
    <text evidence="3">The sequence shown here is derived from an EMBL/GenBank/DDBJ whole genome shotgun (WGS) entry which is preliminary data.</text>
</comment>
<protein>
    <submittedName>
        <fullName evidence="3">Uncharacterized protein</fullName>
    </submittedName>
</protein>
<dbReference type="Proteomes" id="UP000635606">
    <property type="component" value="Unassembled WGS sequence"/>
</dbReference>
<feature type="compositionally biased region" description="Gly residues" evidence="1">
    <location>
        <begin position="120"/>
        <end position="130"/>
    </location>
</feature>
<proteinExistence type="predicted"/>